<dbReference type="Gene3D" id="2.60.40.10">
    <property type="entry name" value="Immunoglobulins"/>
    <property type="match status" value="1"/>
</dbReference>
<name>A0A2M7EK35_9BACT</name>
<dbReference type="AlphaFoldDB" id="A0A2M7EK35"/>
<comment type="caution">
    <text evidence="1">The sequence shown here is derived from an EMBL/GenBank/DDBJ whole genome shotgun (WGS) entry which is preliminary data.</text>
</comment>
<organism evidence="1 2">
    <name type="scientific">Candidatus Roizmanbacteria bacterium CG17_big_fil_post_rev_8_21_14_2_50_39_7</name>
    <dbReference type="NCBI Taxonomy" id="1974858"/>
    <lineage>
        <taxon>Bacteria</taxon>
        <taxon>Candidatus Roizmaniibacteriota</taxon>
    </lineage>
</organism>
<dbReference type="InterPro" id="IPR013783">
    <property type="entry name" value="Ig-like_fold"/>
</dbReference>
<reference evidence="2" key="1">
    <citation type="submission" date="2017-09" db="EMBL/GenBank/DDBJ databases">
        <title>Depth-based differentiation of microbial function through sediment-hosted aquifers and enrichment of novel symbionts in the deep terrestrial subsurface.</title>
        <authorList>
            <person name="Probst A.J."/>
            <person name="Ladd B."/>
            <person name="Jarett J.K."/>
            <person name="Geller-Mcgrath D.E."/>
            <person name="Sieber C.M.K."/>
            <person name="Emerson J.B."/>
            <person name="Anantharaman K."/>
            <person name="Thomas B.C."/>
            <person name="Malmstrom R."/>
            <person name="Stieglmeier M."/>
            <person name="Klingl A."/>
            <person name="Woyke T."/>
            <person name="Ryan C.M."/>
            <person name="Banfield J.F."/>
        </authorList>
    </citation>
    <scope>NUCLEOTIDE SEQUENCE [LARGE SCALE GENOMIC DNA]</scope>
</reference>
<dbReference type="EMBL" id="PFEV01000113">
    <property type="protein sequence ID" value="PIV70934.1"/>
    <property type="molecule type" value="Genomic_DNA"/>
</dbReference>
<feature type="non-terminal residue" evidence="1">
    <location>
        <position position="1"/>
    </location>
</feature>
<gene>
    <name evidence="1" type="ORF">COW57_02450</name>
</gene>
<evidence type="ECO:0000313" key="1">
    <source>
        <dbReference type="EMBL" id="PIV70934.1"/>
    </source>
</evidence>
<accession>A0A2M7EK35</accession>
<evidence type="ECO:0000313" key="2">
    <source>
        <dbReference type="Proteomes" id="UP000228762"/>
    </source>
</evidence>
<sequence>SMEISLPDMLIARSTYHFSVSLKNEGQALWNQEDGYTLSIKSNTDEVKTLVPDVRKIRPFEEDRMNITIKTPAKPQTIELTLLLKKNDEVIMETKKHTIKIEPFPSLAIKTSIFPKMVSNGEDFEV</sequence>
<protein>
    <submittedName>
        <fullName evidence="1">Uncharacterized protein</fullName>
    </submittedName>
</protein>
<dbReference type="Proteomes" id="UP000228762">
    <property type="component" value="Unassembled WGS sequence"/>
</dbReference>
<feature type="non-terminal residue" evidence="1">
    <location>
        <position position="126"/>
    </location>
</feature>
<proteinExistence type="predicted"/>